<organism evidence="1 2">
    <name type="scientific">Microvirga flocculans</name>
    <dbReference type="NCBI Taxonomy" id="217168"/>
    <lineage>
        <taxon>Bacteria</taxon>
        <taxon>Pseudomonadati</taxon>
        <taxon>Pseudomonadota</taxon>
        <taxon>Alphaproteobacteria</taxon>
        <taxon>Hyphomicrobiales</taxon>
        <taxon>Methylobacteriaceae</taxon>
        <taxon>Microvirga</taxon>
    </lineage>
</organism>
<dbReference type="RefSeq" id="WP_027317215.1">
    <property type="nucleotide sequence ID" value="NZ_JACIDC010000020.1"/>
</dbReference>
<comment type="caution">
    <text evidence="1">The sequence shown here is derived from an EMBL/GenBank/DDBJ whole genome shotgun (WGS) entry which is preliminary data.</text>
</comment>
<dbReference type="Proteomes" id="UP000519439">
    <property type="component" value="Unassembled WGS sequence"/>
</dbReference>
<dbReference type="AlphaFoldDB" id="A0A7W6NA45"/>
<evidence type="ECO:0000313" key="1">
    <source>
        <dbReference type="EMBL" id="MBB4042123.1"/>
    </source>
</evidence>
<dbReference type="EMBL" id="JACIDC010000020">
    <property type="protein sequence ID" value="MBB4042123.1"/>
    <property type="molecule type" value="Genomic_DNA"/>
</dbReference>
<proteinExistence type="predicted"/>
<evidence type="ECO:0000313" key="2">
    <source>
        <dbReference type="Proteomes" id="UP000519439"/>
    </source>
</evidence>
<protein>
    <submittedName>
        <fullName evidence="1">Uncharacterized protein</fullName>
    </submittedName>
</protein>
<keyword evidence="2" id="KW-1185">Reference proteome</keyword>
<gene>
    <name evidence="1" type="ORF">GGR34_003808</name>
</gene>
<accession>A0A7W6NA45</accession>
<name>A0A7W6NA45_9HYPH</name>
<reference evidence="1 2" key="1">
    <citation type="submission" date="2020-08" db="EMBL/GenBank/DDBJ databases">
        <title>Genomic Encyclopedia of Type Strains, Phase IV (KMG-IV): sequencing the most valuable type-strain genomes for metagenomic binning, comparative biology and taxonomic classification.</title>
        <authorList>
            <person name="Goeker M."/>
        </authorList>
    </citation>
    <scope>NUCLEOTIDE SEQUENCE [LARGE SCALE GENOMIC DNA]</scope>
    <source>
        <strain evidence="1 2">DSM 15743</strain>
    </source>
</reference>
<sequence length="137" mass="15083">MPIFGLEETMRAGAGVLHGDMSDAQATAPDNADEFAQHVIETICHASVTPAVGRRAFERCMRALGDGATARIGFRHPGKAEAIDMIWHERERLFSEYVASPDKLRFLATLPWVGPVTKHSLARRLGVFTERGRRAVA</sequence>